<organism evidence="1 2">
    <name type="scientific">Panagrolaimus sp. PS1159</name>
    <dbReference type="NCBI Taxonomy" id="55785"/>
    <lineage>
        <taxon>Eukaryota</taxon>
        <taxon>Metazoa</taxon>
        <taxon>Ecdysozoa</taxon>
        <taxon>Nematoda</taxon>
        <taxon>Chromadorea</taxon>
        <taxon>Rhabditida</taxon>
        <taxon>Tylenchina</taxon>
        <taxon>Panagrolaimomorpha</taxon>
        <taxon>Panagrolaimoidea</taxon>
        <taxon>Panagrolaimidae</taxon>
        <taxon>Panagrolaimus</taxon>
    </lineage>
</organism>
<protein>
    <submittedName>
        <fullName evidence="2">Cyclic nucleotide-gated channel C-terminal leucine zipper domain-containing protein</fullName>
    </submittedName>
</protein>
<accession>A0AC35G123</accession>
<evidence type="ECO:0000313" key="2">
    <source>
        <dbReference type="WBParaSite" id="PS1159_v2.g22910.t1"/>
    </source>
</evidence>
<proteinExistence type="predicted"/>
<reference evidence="2" key="1">
    <citation type="submission" date="2022-11" db="UniProtKB">
        <authorList>
            <consortium name="WormBaseParasite"/>
        </authorList>
    </citation>
    <scope>IDENTIFICATION</scope>
</reference>
<dbReference type="WBParaSite" id="PS1159_v2.g22910.t1">
    <property type="protein sequence ID" value="PS1159_v2.g22910.t1"/>
    <property type="gene ID" value="PS1159_v2.g22910"/>
</dbReference>
<evidence type="ECO:0000313" key="1">
    <source>
        <dbReference type="Proteomes" id="UP000887580"/>
    </source>
</evidence>
<sequence length="116" mass="13539">MLIQKGRELLRKDNLLDESAPHENKTAEELALELQQQLTVVQTRMAKLLAEQTNQNKKLQHRIEYLEARLGKYENLQIGRDEDGNIIYYEKPGYHGPKNNENSDDDDEEDDDDIDN</sequence>
<dbReference type="Proteomes" id="UP000887580">
    <property type="component" value="Unplaced"/>
</dbReference>
<name>A0AC35G123_9BILA</name>